<comment type="caution">
    <text evidence="3">The sequence shown here is derived from an EMBL/GenBank/DDBJ whole genome shotgun (WGS) entry which is preliminary data.</text>
</comment>
<keyword evidence="1" id="KW-0812">Transmembrane</keyword>
<keyword evidence="4" id="KW-1185">Reference proteome</keyword>
<dbReference type="PROSITE" id="PS50914">
    <property type="entry name" value="BON"/>
    <property type="match status" value="1"/>
</dbReference>
<keyword evidence="1" id="KW-0472">Membrane</keyword>
<dbReference type="Gene3D" id="3.30.1340.30">
    <property type="match status" value="1"/>
</dbReference>
<keyword evidence="1" id="KW-1133">Transmembrane helix</keyword>
<feature type="domain" description="BON" evidence="2">
    <location>
        <begin position="76"/>
        <end position="142"/>
    </location>
</feature>
<proteinExistence type="predicted"/>
<accession>A0ABU1VU44</accession>
<protein>
    <recommendedName>
        <fullName evidence="2">BON domain-containing protein</fullName>
    </recommendedName>
</protein>
<evidence type="ECO:0000259" key="2">
    <source>
        <dbReference type="PROSITE" id="PS50914"/>
    </source>
</evidence>
<dbReference type="Pfam" id="PF04972">
    <property type="entry name" value="BON"/>
    <property type="match status" value="1"/>
</dbReference>
<evidence type="ECO:0000313" key="4">
    <source>
        <dbReference type="Proteomes" id="UP001267878"/>
    </source>
</evidence>
<evidence type="ECO:0000256" key="1">
    <source>
        <dbReference type="SAM" id="Phobius"/>
    </source>
</evidence>
<dbReference type="EMBL" id="JAVDVW010000002">
    <property type="protein sequence ID" value="MDR7100648.1"/>
    <property type="molecule type" value="Genomic_DNA"/>
</dbReference>
<organism evidence="3 4">
    <name type="scientific">Agrilutibacter niabensis</name>
    <dbReference type="NCBI Taxonomy" id="380628"/>
    <lineage>
        <taxon>Bacteria</taxon>
        <taxon>Pseudomonadati</taxon>
        <taxon>Pseudomonadota</taxon>
        <taxon>Gammaproteobacteria</taxon>
        <taxon>Lysobacterales</taxon>
        <taxon>Lysobacteraceae</taxon>
        <taxon>Agrilutibacter</taxon>
    </lineage>
</organism>
<name>A0ABU1VU44_9GAMM</name>
<sequence>MNTVVRLAVAFAAGAAVMYYFDREGGRLRRARVRERGGDLRHRLEEAAQAGARRRAERTHGTVMPERTRVRTEPVDDALLRDRIRSRLGHVVAHSSTLVVDVEAGHVVLGGAVAASDIEPVVHAVAEIPGVRSVDNRLSVQAPERAASRH</sequence>
<evidence type="ECO:0000313" key="3">
    <source>
        <dbReference type="EMBL" id="MDR7100648.1"/>
    </source>
</evidence>
<dbReference type="InterPro" id="IPR007055">
    <property type="entry name" value="BON_dom"/>
</dbReference>
<feature type="transmembrane region" description="Helical" evidence="1">
    <location>
        <begin position="6"/>
        <end position="22"/>
    </location>
</feature>
<reference evidence="3 4" key="1">
    <citation type="submission" date="2023-07" db="EMBL/GenBank/DDBJ databases">
        <title>Sorghum-associated microbial communities from plants grown in Nebraska, USA.</title>
        <authorList>
            <person name="Schachtman D."/>
        </authorList>
    </citation>
    <scope>NUCLEOTIDE SEQUENCE [LARGE SCALE GENOMIC DNA]</scope>
    <source>
        <strain evidence="3 4">BE187</strain>
    </source>
</reference>
<dbReference type="RefSeq" id="WP_310055661.1">
    <property type="nucleotide sequence ID" value="NZ_JAVDVW010000002.1"/>
</dbReference>
<dbReference type="Proteomes" id="UP001267878">
    <property type="component" value="Unassembled WGS sequence"/>
</dbReference>
<gene>
    <name evidence="3" type="ORF">J2X04_003029</name>
</gene>